<feature type="region of interest" description="Disordered" evidence="1">
    <location>
        <begin position="157"/>
        <end position="182"/>
    </location>
</feature>
<gene>
    <name evidence="3" type="ORF">HALLA_08860</name>
</gene>
<keyword evidence="2" id="KW-0472">Membrane</keyword>
<dbReference type="RefSeq" id="WP_049952159.1">
    <property type="nucleotide sequence ID" value="NZ_CP007055.1"/>
</dbReference>
<accession>W0JJP6</accession>
<proteinExistence type="predicted"/>
<feature type="transmembrane region" description="Helical" evidence="2">
    <location>
        <begin position="285"/>
        <end position="306"/>
    </location>
</feature>
<reference evidence="3 4" key="1">
    <citation type="submission" date="2014-01" db="EMBL/GenBank/DDBJ databases">
        <authorList>
            <consortium name="DOE Joint Genome Institute"/>
            <person name="Anderson I."/>
            <person name="Huntemann M."/>
            <person name="Han J."/>
            <person name="Chen A."/>
            <person name="Kyrpides N."/>
            <person name="Mavromatis K."/>
            <person name="Markowitz V."/>
            <person name="Palaniappan K."/>
            <person name="Ivanova N."/>
            <person name="Schaumberg A."/>
            <person name="Pati A."/>
            <person name="Liolios K."/>
            <person name="Nordberg H.P."/>
            <person name="Cantor M.N."/>
            <person name="Hua S.X."/>
            <person name="Woyke T."/>
        </authorList>
    </citation>
    <scope>NUCLEOTIDE SEQUENCE [LARGE SCALE GENOMIC DNA]</scope>
    <source>
        <strain evidence="3 4">XH-48</strain>
    </source>
</reference>
<evidence type="ECO:0000256" key="1">
    <source>
        <dbReference type="SAM" id="MobiDB-lite"/>
    </source>
</evidence>
<sequence length="433" mass="45442">MNRSRAAVVALLLVLAGLATIAVVSAAPPPTQLCGSCGSDLEGASEPGTLDIHIDDEGDSQWIERVPVTDDAAARYRDDPDALEGSVDDAWARWHVVDGDLDRTATLEDETVTVTYEVDDIARPDIRDGWIVDYFALEYSNHRYELAAGRVTIHTPEGTTVTNNPAHASVEGDTATWAPDDDRDEHPPAFDRRTYVTYGSSGVLASASGYATVALEIGPDAIEQGVIGGLVPGLFLTFVGLAVGRVDLGVRAFDAAGLERLFVTVGAIGAVSLPLVSVATTGRPFFPGLGALGALGVGYAALGVAARRTGLGRDAHGLTRLAVLVTLATGTLLWLLGGLFTLAVVPFGLAAALFLPIGYASETSSWPVVPLVLAGLAPMATAILLALFFTPSGFGVFFYWIIVAVWAGIVVVFGYPLGLLGRRLATDRRTVTR</sequence>
<dbReference type="Proteomes" id="UP000019024">
    <property type="component" value="Chromosome"/>
</dbReference>
<feature type="transmembrane region" description="Helical" evidence="2">
    <location>
        <begin position="368"/>
        <end position="390"/>
    </location>
</feature>
<name>W0JJP6_9EURY</name>
<feature type="transmembrane region" description="Helical" evidence="2">
    <location>
        <begin position="396"/>
        <end position="420"/>
    </location>
</feature>
<dbReference type="eggNOG" id="arCOG00381">
    <property type="taxonomic scope" value="Archaea"/>
</dbReference>
<feature type="compositionally biased region" description="Polar residues" evidence="1">
    <location>
        <begin position="157"/>
        <end position="166"/>
    </location>
</feature>
<evidence type="ECO:0000256" key="2">
    <source>
        <dbReference type="SAM" id="Phobius"/>
    </source>
</evidence>
<feature type="transmembrane region" description="Helical" evidence="2">
    <location>
        <begin position="260"/>
        <end position="279"/>
    </location>
</feature>
<dbReference type="GeneID" id="25144586"/>
<keyword evidence="4" id="KW-1185">Reference proteome</keyword>
<dbReference type="OrthoDB" id="242474at2157"/>
<organism evidence="3 4">
    <name type="scientific">Halostagnicola larsenii XH-48</name>
    <dbReference type="NCBI Taxonomy" id="797299"/>
    <lineage>
        <taxon>Archaea</taxon>
        <taxon>Methanobacteriati</taxon>
        <taxon>Methanobacteriota</taxon>
        <taxon>Stenosarchaea group</taxon>
        <taxon>Halobacteria</taxon>
        <taxon>Halobacteriales</taxon>
        <taxon>Natrialbaceae</taxon>
        <taxon>Halostagnicola</taxon>
    </lineage>
</organism>
<dbReference type="HOGENOM" id="CLU_610632_0_0_2"/>
<feature type="transmembrane region" description="Helical" evidence="2">
    <location>
        <begin position="342"/>
        <end position="361"/>
    </location>
</feature>
<dbReference type="AlphaFoldDB" id="W0JJP6"/>
<dbReference type="EMBL" id="CP007055">
    <property type="protein sequence ID" value="AHF98960.1"/>
    <property type="molecule type" value="Genomic_DNA"/>
</dbReference>
<protein>
    <submittedName>
        <fullName evidence="3">Uncharacterized protein</fullName>
    </submittedName>
</protein>
<feature type="transmembrane region" description="Helical" evidence="2">
    <location>
        <begin position="226"/>
        <end position="248"/>
    </location>
</feature>
<keyword evidence="2" id="KW-1133">Transmembrane helix</keyword>
<keyword evidence="2" id="KW-0812">Transmembrane</keyword>
<evidence type="ECO:0000313" key="4">
    <source>
        <dbReference type="Proteomes" id="UP000019024"/>
    </source>
</evidence>
<evidence type="ECO:0000313" key="3">
    <source>
        <dbReference type="EMBL" id="AHF98960.1"/>
    </source>
</evidence>
<dbReference type="KEGG" id="hlr:HALLA_08860"/>
<feature type="transmembrane region" description="Helical" evidence="2">
    <location>
        <begin position="318"/>
        <end position="336"/>
    </location>
</feature>